<dbReference type="RefSeq" id="WP_377172739.1">
    <property type="nucleotide sequence ID" value="NZ_JBHTJC010000005.1"/>
</dbReference>
<keyword evidence="1" id="KW-1133">Transmembrane helix</keyword>
<evidence type="ECO:0000256" key="1">
    <source>
        <dbReference type="SAM" id="Phobius"/>
    </source>
</evidence>
<organism evidence="2 3">
    <name type="scientific">Roseovarius aquimarinus</name>
    <dbReference type="NCBI Taxonomy" id="1229156"/>
    <lineage>
        <taxon>Bacteria</taxon>
        <taxon>Pseudomonadati</taxon>
        <taxon>Pseudomonadota</taxon>
        <taxon>Alphaproteobacteria</taxon>
        <taxon>Rhodobacterales</taxon>
        <taxon>Roseobacteraceae</taxon>
        <taxon>Roseovarius</taxon>
    </lineage>
</organism>
<evidence type="ECO:0000313" key="2">
    <source>
        <dbReference type="EMBL" id="MFH0253639.1"/>
    </source>
</evidence>
<keyword evidence="1" id="KW-0472">Membrane</keyword>
<keyword evidence="3" id="KW-1185">Reference proteome</keyword>
<dbReference type="EMBL" id="JBIHMM010000001">
    <property type="protein sequence ID" value="MFH0253639.1"/>
    <property type="molecule type" value="Genomic_DNA"/>
</dbReference>
<protein>
    <submittedName>
        <fullName evidence="2">Uncharacterized protein</fullName>
    </submittedName>
</protein>
<name>A0ABW7I6X8_9RHOB</name>
<dbReference type="Proteomes" id="UP001607157">
    <property type="component" value="Unassembled WGS sequence"/>
</dbReference>
<comment type="caution">
    <text evidence="2">The sequence shown here is derived from an EMBL/GenBank/DDBJ whole genome shotgun (WGS) entry which is preliminary data.</text>
</comment>
<evidence type="ECO:0000313" key="3">
    <source>
        <dbReference type="Proteomes" id="UP001607157"/>
    </source>
</evidence>
<gene>
    <name evidence="2" type="ORF">ACGRVM_07030</name>
</gene>
<sequence>MRAWTMLAAGLTAHFPLVVIFAATKVMEIEQARALLGLTFASTLATVALTLVILHIALPRPGRPSARQAWQR</sequence>
<accession>A0ABW7I6X8</accession>
<feature type="transmembrane region" description="Helical" evidence="1">
    <location>
        <begin position="32"/>
        <end position="58"/>
    </location>
</feature>
<proteinExistence type="predicted"/>
<reference evidence="2 3" key="1">
    <citation type="submission" date="2024-10" db="EMBL/GenBank/DDBJ databases">
        <authorList>
            <person name="Yang X.-N."/>
        </authorList>
    </citation>
    <scope>NUCLEOTIDE SEQUENCE [LARGE SCALE GENOMIC DNA]</scope>
    <source>
        <strain evidence="2 3">CAU 1059</strain>
    </source>
</reference>
<keyword evidence="1" id="KW-0812">Transmembrane</keyword>